<feature type="repeat" description="WD" evidence="3">
    <location>
        <begin position="278"/>
        <end position="319"/>
    </location>
</feature>
<dbReference type="PANTHER" id="PTHR19879:SF9">
    <property type="entry name" value="TRANSCRIPTION INITIATION FACTOR TFIID SUBUNIT 5"/>
    <property type="match status" value="1"/>
</dbReference>
<feature type="region of interest" description="Disordered" evidence="4">
    <location>
        <begin position="149"/>
        <end position="174"/>
    </location>
</feature>
<dbReference type="EMBL" id="JASNQZ010000015">
    <property type="protein sequence ID" value="KAL0947834.1"/>
    <property type="molecule type" value="Genomic_DNA"/>
</dbReference>
<evidence type="ECO:0000256" key="3">
    <source>
        <dbReference type="PROSITE-ProRule" id="PRU00221"/>
    </source>
</evidence>
<keyword evidence="6" id="KW-1185">Reference proteome</keyword>
<feature type="repeat" description="WD" evidence="3">
    <location>
        <begin position="495"/>
        <end position="536"/>
    </location>
</feature>
<dbReference type="InterPro" id="IPR001680">
    <property type="entry name" value="WD40_rpt"/>
</dbReference>
<dbReference type="Proteomes" id="UP001556367">
    <property type="component" value="Unassembled WGS sequence"/>
</dbReference>
<dbReference type="SUPFAM" id="SSF50978">
    <property type="entry name" value="WD40 repeat-like"/>
    <property type="match status" value="1"/>
</dbReference>
<feature type="repeat" description="WD" evidence="3">
    <location>
        <begin position="416"/>
        <end position="450"/>
    </location>
</feature>
<evidence type="ECO:0000313" key="5">
    <source>
        <dbReference type="EMBL" id="KAL0947834.1"/>
    </source>
</evidence>
<feature type="repeat" description="WD" evidence="3">
    <location>
        <begin position="366"/>
        <end position="407"/>
    </location>
</feature>
<evidence type="ECO:0000313" key="6">
    <source>
        <dbReference type="Proteomes" id="UP001556367"/>
    </source>
</evidence>
<sequence length="540" mass="57568">MKTSSMHWKVDSSFSSCSAHLAPAQKDRSESTESELERRLGKTSSSLIEYNDELPDGISEYFSAPEDSDDISVVAGLCDDVDPSSSSFSASISPAKVTSRPGYFYGSSNLRFDNAVMNDVAGNSVTININGGNVRVTIVNPSRQTLASGLTGTAQNVKSSRASRDHSPVERSGPPCTVLSIRPTHPMTSSATVGISSRSQIDNIASTLRAQTSSSRGVELFSFQKVFSAFETAISQFRKNSPLAVAFSPDSADKVASGLSNGVVRISSISSGHAPYALKGHAAAVSCVAFAPNRRLLVSGSDDYTLRIWGLASTRGAAAQLCLRGHTGKITSVAFSPCGMRITSGSTDTTIRVWDVRTGQEALPPFVGHSRGVTTVAFSPDGRRLASGSHDCTIRIWNAATGETTLTIREVCEAFVYQVLFMPDGDRLLSCSTNTIIQVWDARTGNVVMEPLRGHKDSVRAVAITPDGMQIVSGSNDKTVRIWDSWSGQQVGFPLTGHTECVRSVSVSSDGTRIVSASYDGSVRLWDLATGRLLDVLQDV</sequence>
<proteinExistence type="predicted"/>
<evidence type="ECO:0000256" key="1">
    <source>
        <dbReference type="ARBA" id="ARBA00022574"/>
    </source>
</evidence>
<reference evidence="6" key="1">
    <citation type="submission" date="2024-06" db="EMBL/GenBank/DDBJ databases">
        <title>Multi-omics analyses provide insights into the biosynthesis of the anticancer antibiotic pleurotin in Hohenbuehelia grisea.</title>
        <authorList>
            <person name="Weaver J.A."/>
            <person name="Alberti F."/>
        </authorList>
    </citation>
    <scope>NUCLEOTIDE SEQUENCE [LARGE SCALE GENOMIC DNA]</scope>
    <source>
        <strain evidence="6">T-177</strain>
    </source>
</reference>
<dbReference type="PROSITE" id="PS00678">
    <property type="entry name" value="WD_REPEATS_1"/>
    <property type="match status" value="4"/>
</dbReference>
<feature type="repeat" description="WD" evidence="3">
    <location>
        <begin position="323"/>
        <end position="364"/>
    </location>
</feature>
<dbReference type="PRINTS" id="PR00320">
    <property type="entry name" value="GPROTEINBRPT"/>
</dbReference>
<dbReference type="InterPro" id="IPR015943">
    <property type="entry name" value="WD40/YVTN_repeat-like_dom_sf"/>
</dbReference>
<keyword evidence="1 3" id="KW-0853">WD repeat</keyword>
<dbReference type="PANTHER" id="PTHR19879">
    <property type="entry name" value="TRANSCRIPTION INITIATION FACTOR TFIID"/>
    <property type="match status" value="1"/>
</dbReference>
<evidence type="ECO:0008006" key="7">
    <source>
        <dbReference type="Google" id="ProtNLM"/>
    </source>
</evidence>
<feature type="region of interest" description="Disordered" evidence="4">
    <location>
        <begin position="1"/>
        <end position="43"/>
    </location>
</feature>
<dbReference type="SMART" id="SM00320">
    <property type="entry name" value="WD40"/>
    <property type="match status" value="7"/>
</dbReference>
<feature type="repeat" description="WD" evidence="3">
    <location>
        <begin position="452"/>
        <end position="484"/>
    </location>
</feature>
<name>A0ABR3IWZ9_9AGAR</name>
<feature type="compositionally biased region" description="Polar residues" evidence="4">
    <location>
        <begin position="1"/>
        <end position="18"/>
    </location>
</feature>
<organism evidence="5 6">
    <name type="scientific">Hohenbuehelia grisea</name>
    <dbReference type="NCBI Taxonomy" id="104357"/>
    <lineage>
        <taxon>Eukaryota</taxon>
        <taxon>Fungi</taxon>
        <taxon>Dikarya</taxon>
        <taxon>Basidiomycota</taxon>
        <taxon>Agaricomycotina</taxon>
        <taxon>Agaricomycetes</taxon>
        <taxon>Agaricomycetidae</taxon>
        <taxon>Agaricales</taxon>
        <taxon>Pleurotineae</taxon>
        <taxon>Pleurotaceae</taxon>
        <taxon>Hohenbuehelia</taxon>
    </lineage>
</organism>
<feature type="compositionally biased region" description="Basic and acidic residues" evidence="4">
    <location>
        <begin position="25"/>
        <end position="40"/>
    </location>
</feature>
<dbReference type="InterPro" id="IPR036322">
    <property type="entry name" value="WD40_repeat_dom_sf"/>
</dbReference>
<dbReference type="PROSITE" id="PS50082">
    <property type="entry name" value="WD_REPEATS_2"/>
    <property type="match status" value="6"/>
</dbReference>
<evidence type="ECO:0000256" key="4">
    <source>
        <dbReference type="SAM" id="MobiDB-lite"/>
    </source>
</evidence>
<comment type="caution">
    <text evidence="5">The sequence shown here is derived from an EMBL/GenBank/DDBJ whole genome shotgun (WGS) entry which is preliminary data.</text>
</comment>
<dbReference type="PROSITE" id="PS50294">
    <property type="entry name" value="WD_REPEATS_REGION"/>
    <property type="match status" value="5"/>
</dbReference>
<feature type="compositionally biased region" description="Polar residues" evidence="4">
    <location>
        <begin position="149"/>
        <end position="160"/>
    </location>
</feature>
<keyword evidence="2" id="KW-0677">Repeat</keyword>
<dbReference type="CDD" id="cd00200">
    <property type="entry name" value="WD40"/>
    <property type="match status" value="1"/>
</dbReference>
<dbReference type="Gene3D" id="2.130.10.10">
    <property type="entry name" value="YVTN repeat-like/Quinoprotein amine dehydrogenase"/>
    <property type="match status" value="3"/>
</dbReference>
<evidence type="ECO:0000256" key="2">
    <source>
        <dbReference type="ARBA" id="ARBA00022737"/>
    </source>
</evidence>
<protein>
    <recommendedName>
        <fullName evidence="7">WD40 repeat-like protein</fullName>
    </recommendedName>
</protein>
<dbReference type="InterPro" id="IPR019775">
    <property type="entry name" value="WD40_repeat_CS"/>
</dbReference>
<dbReference type="Pfam" id="PF00400">
    <property type="entry name" value="WD40"/>
    <property type="match status" value="6"/>
</dbReference>
<gene>
    <name evidence="5" type="ORF">HGRIS_013898</name>
</gene>
<dbReference type="InterPro" id="IPR020472">
    <property type="entry name" value="WD40_PAC1"/>
</dbReference>
<accession>A0ABR3IWZ9</accession>